<evidence type="ECO:0000256" key="5">
    <source>
        <dbReference type="ARBA" id="ARBA00023125"/>
    </source>
</evidence>
<dbReference type="OrthoDB" id="5318at2759"/>
<keyword evidence="7 9" id="KW-0539">Nucleus</keyword>
<dbReference type="AlphaFoldDB" id="B3RT36"/>
<keyword evidence="5 9" id="KW-0238">DNA-binding</keyword>
<evidence type="ECO:0000256" key="9">
    <source>
        <dbReference type="RuleBase" id="RU003796"/>
    </source>
</evidence>
<evidence type="ECO:0000259" key="10">
    <source>
        <dbReference type="SMART" id="SM01372"/>
    </source>
</evidence>
<keyword evidence="12" id="KW-1185">Reference proteome</keyword>
<evidence type="ECO:0000256" key="1">
    <source>
        <dbReference type="ARBA" id="ARBA00004123"/>
    </source>
</evidence>
<dbReference type="InterPro" id="IPR036388">
    <property type="entry name" value="WH-like_DNA-bd_sf"/>
</dbReference>
<evidence type="ECO:0000313" key="11">
    <source>
        <dbReference type="EMBL" id="EDV26623.1"/>
    </source>
</evidence>
<dbReference type="FunFam" id="1.10.10.10:FF:000073">
    <property type="entry name" value="E2F transcription factor 8"/>
    <property type="match status" value="1"/>
</dbReference>
<evidence type="ECO:0000313" key="12">
    <source>
        <dbReference type="Proteomes" id="UP000009022"/>
    </source>
</evidence>
<dbReference type="InterPro" id="IPR015633">
    <property type="entry name" value="E2F"/>
</dbReference>
<protein>
    <recommendedName>
        <fullName evidence="10">E2F/DP family winged-helix DNA-binding domain-containing protein</fullName>
    </recommendedName>
</protein>
<evidence type="ECO:0000256" key="6">
    <source>
        <dbReference type="ARBA" id="ARBA00023163"/>
    </source>
</evidence>
<gene>
    <name evidence="11" type="ORF">TRIADDRAFT_6275</name>
</gene>
<dbReference type="HOGENOM" id="CLU_1860337_0_0_1"/>
<accession>B3RT36</accession>
<dbReference type="PANTHER" id="PTHR12081:SF7">
    <property type="entry name" value="TRANSCRIPTION FACTOR EFL-3"/>
    <property type="match status" value="1"/>
</dbReference>
<dbReference type="GO" id="GO:0005634">
    <property type="term" value="C:nucleus"/>
    <property type="evidence" value="ECO:0007669"/>
    <property type="project" value="UniProtKB-SubCell"/>
</dbReference>
<feature type="non-terminal residue" evidence="11">
    <location>
        <position position="1"/>
    </location>
</feature>
<dbReference type="GO" id="GO:0000978">
    <property type="term" value="F:RNA polymerase II cis-regulatory region sequence-specific DNA binding"/>
    <property type="evidence" value="ECO:0007669"/>
    <property type="project" value="InterPro"/>
</dbReference>
<dbReference type="SMART" id="SM01372">
    <property type="entry name" value="E2F_TDP"/>
    <property type="match status" value="1"/>
</dbReference>
<keyword evidence="3" id="KW-0678">Repressor</keyword>
<dbReference type="STRING" id="10228.B3RT36"/>
<dbReference type="PANTHER" id="PTHR12081">
    <property type="entry name" value="TRANSCRIPTION FACTOR E2F"/>
    <property type="match status" value="1"/>
</dbReference>
<dbReference type="PhylomeDB" id="B3RT36"/>
<proteinExistence type="inferred from homology"/>
<dbReference type="OMA" id="TSTCINF"/>
<name>B3RT36_TRIAD</name>
<dbReference type="InterPro" id="IPR003316">
    <property type="entry name" value="E2F_WHTH_DNA-bd_dom"/>
</dbReference>
<evidence type="ECO:0000256" key="7">
    <source>
        <dbReference type="ARBA" id="ARBA00023242"/>
    </source>
</evidence>
<dbReference type="GeneID" id="6752370"/>
<sequence>PLTPTANLKMLASAVSPVLRNREERKRLFTELQTSSSNCSESGDSTTEAKSTTCFNRKEKSLGLLCQRFLARYPENSVPGQEIEICLDHVAKELQVERRRIYDIVNVLESVEIVSRLGKNTYVWHGKRKIASNLAKLR</sequence>
<dbReference type="InParanoid" id="B3RT36"/>
<dbReference type="InterPro" id="IPR036390">
    <property type="entry name" value="WH_DNA-bd_sf"/>
</dbReference>
<dbReference type="Proteomes" id="UP000009022">
    <property type="component" value="Unassembled WGS sequence"/>
</dbReference>
<reference evidence="11 12" key="1">
    <citation type="journal article" date="2008" name="Nature">
        <title>The Trichoplax genome and the nature of placozoans.</title>
        <authorList>
            <person name="Srivastava M."/>
            <person name="Begovic E."/>
            <person name="Chapman J."/>
            <person name="Putnam N.H."/>
            <person name="Hellsten U."/>
            <person name="Kawashima T."/>
            <person name="Kuo A."/>
            <person name="Mitros T."/>
            <person name="Salamov A."/>
            <person name="Carpenter M.L."/>
            <person name="Signorovitch A.Y."/>
            <person name="Moreno M.A."/>
            <person name="Kamm K."/>
            <person name="Grimwood J."/>
            <person name="Schmutz J."/>
            <person name="Shapiro H."/>
            <person name="Grigoriev I.V."/>
            <person name="Buss L.W."/>
            <person name="Schierwater B."/>
            <person name="Dellaporta S.L."/>
            <person name="Rokhsar D.S."/>
        </authorList>
    </citation>
    <scope>NUCLEOTIDE SEQUENCE [LARGE SCALE GENOMIC DNA]</scope>
    <source>
        <strain evidence="11 12">Grell-BS-1999</strain>
    </source>
</reference>
<comment type="subcellular location">
    <subcellularLocation>
        <location evidence="1 9">Nucleus</location>
    </subcellularLocation>
</comment>
<dbReference type="Pfam" id="PF02319">
    <property type="entry name" value="WHD_E2F_TDP"/>
    <property type="match status" value="1"/>
</dbReference>
<dbReference type="CTD" id="6752370"/>
<keyword evidence="8" id="KW-0131">Cell cycle</keyword>
<evidence type="ECO:0000256" key="8">
    <source>
        <dbReference type="ARBA" id="ARBA00023306"/>
    </source>
</evidence>
<evidence type="ECO:0000256" key="4">
    <source>
        <dbReference type="ARBA" id="ARBA00023015"/>
    </source>
</evidence>
<evidence type="ECO:0000256" key="3">
    <source>
        <dbReference type="ARBA" id="ARBA00022491"/>
    </source>
</evidence>
<dbReference type="RefSeq" id="XP_002110619.1">
    <property type="nucleotide sequence ID" value="XM_002110583.1"/>
</dbReference>
<dbReference type="KEGG" id="tad:TRIADDRAFT_6275"/>
<dbReference type="GO" id="GO:0006357">
    <property type="term" value="P:regulation of transcription by RNA polymerase II"/>
    <property type="evidence" value="ECO:0007669"/>
    <property type="project" value="InterPro"/>
</dbReference>
<dbReference type="Gene3D" id="1.10.10.10">
    <property type="entry name" value="Winged helix-like DNA-binding domain superfamily/Winged helix DNA-binding domain"/>
    <property type="match status" value="1"/>
</dbReference>
<dbReference type="SUPFAM" id="SSF46785">
    <property type="entry name" value="Winged helix' DNA-binding domain"/>
    <property type="match status" value="1"/>
</dbReference>
<organism evidence="11 12">
    <name type="scientific">Trichoplax adhaerens</name>
    <name type="common">Trichoplax reptans</name>
    <dbReference type="NCBI Taxonomy" id="10228"/>
    <lineage>
        <taxon>Eukaryota</taxon>
        <taxon>Metazoa</taxon>
        <taxon>Placozoa</taxon>
        <taxon>Uniplacotomia</taxon>
        <taxon>Trichoplacea</taxon>
        <taxon>Trichoplacidae</taxon>
        <taxon>Trichoplax</taxon>
    </lineage>
</organism>
<keyword evidence="6 9" id="KW-0804">Transcription</keyword>
<dbReference type="eggNOG" id="KOG2578">
    <property type="taxonomic scope" value="Eukaryota"/>
</dbReference>
<evidence type="ECO:0000256" key="2">
    <source>
        <dbReference type="ARBA" id="ARBA00010940"/>
    </source>
</evidence>
<feature type="non-terminal residue" evidence="11">
    <location>
        <position position="138"/>
    </location>
</feature>
<feature type="domain" description="E2F/DP family winged-helix DNA-binding" evidence="10">
    <location>
        <begin position="57"/>
        <end position="126"/>
    </location>
</feature>
<comment type="similarity">
    <text evidence="2 9">Belongs to the E2F/DP family.</text>
</comment>
<dbReference type="EMBL" id="DS985243">
    <property type="protein sequence ID" value="EDV26623.1"/>
    <property type="molecule type" value="Genomic_DNA"/>
</dbReference>
<keyword evidence="4 9" id="KW-0805">Transcription regulation</keyword>
<dbReference type="GO" id="GO:0005667">
    <property type="term" value="C:transcription regulator complex"/>
    <property type="evidence" value="ECO:0007669"/>
    <property type="project" value="InterPro"/>
</dbReference>